<dbReference type="InterPro" id="IPR001214">
    <property type="entry name" value="SET_dom"/>
</dbReference>
<accession>A0A7S2U9K8</accession>
<organism evidence="7">
    <name type="scientific">Attheya septentrionalis</name>
    <dbReference type="NCBI Taxonomy" id="420275"/>
    <lineage>
        <taxon>Eukaryota</taxon>
        <taxon>Sar</taxon>
        <taxon>Stramenopiles</taxon>
        <taxon>Ochrophyta</taxon>
        <taxon>Bacillariophyta</taxon>
        <taxon>Coscinodiscophyceae</taxon>
        <taxon>Chaetocerotophycidae</taxon>
        <taxon>Chaetocerotales</taxon>
        <taxon>Attheyaceae</taxon>
        <taxon>Attheya</taxon>
    </lineage>
</organism>
<dbReference type="SUPFAM" id="SSF144232">
    <property type="entry name" value="HIT/MYND zinc finger-like"/>
    <property type="match status" value="1"/>
</dbReference>
<dbReference type="Pfam" id="PF00856">
    <property type="entry name" value="SET"/>
    <property type="match status" value="1"/>
</dbReference>
<evidence type="ECO:0000259" key="5">
    <source>
        <dbReference type="PROSITE" id="PS50280"/>
    </source>
</evidence>
<evidence type="ECO:0000256" key="1">
    <source>
        <dbReference type="ARBA" id="ARBA00022723"/>
    </source>
</evidence>
<dbReference type="PROSITE" id="PS01360">
    <property type="entry name" value="ZF_MYND_1"/>
    <property type="match status" value="1"/>
</dbReference>
<feature type="domain" description="MYND-type" evidence="6">
    <location>
        <begin position="533"/>
        <end position="570"/>
    </location>
</feature>
<dbReference type="PANTHER" id="PTHR13271">
    <property type="entry name" value="UNCHARACTERIZED PUTATIVE METHYLTRANSFERASE"/>
    <property type="match status" value="1"/>
</dbReference>
<name>A0A7S2U9K8_9STRA</name>
<dbReference type="PROSITE" id="PS50280">
    <property type="entry name" value="SET"/>
    <property type="match status" value="1"/>
</dbReference>
<sequence>MAKPNRETTTETLILSLQRRYPEKGFLIHPAVSFCFSHGTDADADAGGMGVMARERIQKDDVLLVIPEAVRFSTPNVLLCTSRNDNHNHQAMRAMNKKLLQTCSQWQNYFDPQEISLTVSVMHVLRRKSSPHIYSDEDPFVLQAATWPSEEDMKESSMFYWDASKVKEILNQSLLTSNFERRQKVLREIFDGAVLPLLKRDADNFIDSNLSTLAAGSNNDDDDMNGKSEETALWRTFLYAFSLVWSRTHGSPDPELIPLIELFNGNSDRVRNHPNRGSKKDTIINVDLTRGMWPFMRGPMFRDDCNLACSAVYANRDIDKGEELIISYGDLSAGNFMLKYGAVPENLISHHDAKIQMEVSLWCDPSLIPSLDPQDLRVQCLRNRGCPLEEFKSNKWCICDLNADESALELLRCNGQETDAIKHMRQFLILAVLADDEELHRNIATDLIRGRLYAQRVVPLMCQMVDYNLEMLAPGTNATSTEDAKQARHPDTPPWKKAALWARIEYRESLMQWRHAFAKQGTNIHVEDRLEGCAICGRTYPCLKCSRCKEVRYCSRGHQKLDWKNHKIQCVK</sequence>
<dbReference type="CDD" id="cd10527">
    <property type="entry name" value="SET_LSMT"/>
    <property type="match status" value="1"/>
</dbReference>
<gene>
    <name evidence="7" type="ORF">ASEP1449_LOCUS4261</name>
</gene>
<evidence type="ECO:0000313" key="7">
    <source>
        <dbReference type="EMBL" id="CAD9812436.1"/>
    </source>
</evidence>
<dbReference type="Pfam" id="PF01753">
    <property type="entry name" value="zf-MYND"/>
    <property type="match status" value="1"/>
</dbReference>
<dbReference type="PROSITE" id="PS50865">
    <property type="entry name" value="ZF_MYND_2"/>
    <property type="match status" value="1"/>
</dbReference>
<keyword evidence="3" id="KW-0862">Zinc</keyword>
<evidence type="ECO:0000256" key="4">
    <source>
        <dbReference type="PROSITE-ProRule" id="PRU00134"/>
    </source>
</evidence>
<dbReference type="Gene3D" id="3.90.1410.10">
    <property type="entry name" value="set domain protein methyltransferase, domain 1"/>
    <property type="match status" value="1"/>
</dbReference>
<dbReference type="SUPFAM" id="SSF82199">
    <property type="entry name" value="SET domain"/>
    <property type="match status" value="1"/>
</dbReference>
<dbReference type="EMBL" id="HBHQ01006331">
    <property type="protein sequence ID" value="CAD9812436.1"/>
    <property type="molecule type" value="Transcribed_RNA"/>
</dbReference>
<reference evidence="7" key="1">
    <citation type="submission" date="2021-01" db="EMBL/GenBank/DDBJ databases">
        <authorList>
            <person name="Corre E."/>
            <person name="Pelletier E."/>
            <person name="Niang G."/>
            <person name="Scheremetjew M."/>
            <person name="Finn R."/>
            <person name="Kale V."/>
            <person name="Holt S."/>
            <person name="Cochrane G."/>
            <person name="Meng A."/>
            <person name="Brown T."/>
            <person name="Cohen L."/>
        </authorList>
    </citation>
    <scope>NUCLEOTIDE SEQUENCE</scope>
    <source>
        <strain evidence="7">CCMP2084</strain>
    </source>
</reference>
<keyword evidence="1" id="KW-0479">Metal-binding</keyword>
<dbReference type="AlphaFoldDB" id="A0A7S2U9K8"/>
<proteinExistence type="predicted"/>
<protein>
    <recommendedName>
        <fullName evidence="8">MYND-type domain-containing protein</fullName>
    </recommendedName>
</protein>
<evidence type="ECO:0008006" key="8">
    <source>
        <dbReference type="Google" id="ProtNLM"/>
    </source>
</evidence>
<keyword evidence="2 4" id="KW-0863">Zinc-finger</keyword>
<dbReference type="InterPro" id="IPR046341">
    <property type="entry name" value="SET_dom_sf"/>
</dbReference>
<dbReference type="GO" id="GO:0008270">
    <property type="term" value="F:zinc ion binding"/>
    <property type="evidence" value="ECO:0007669"/>
    <property type="project" value="UniProtKB-KW"/>
</dbReference>
<dbReference type="InterPro" id="IPR002893">
    <property type="entry name" value="Znf_MYND"/>
</dbReference>
<dbReference type="Gene3D" id="6.10.140.2220">
    <property type="match status" value="1"/>
</dbReference>
<dbReference type="InterPro" id="IPR050600">
    <property type="entry name" value="SETD3_SETD6_MTase"/>
</dbReference>
<evidence type="ECO:0000256" key="2">
    <source>
        <dbReference type="ARBA" id="ARBA00022771"/>
    </source>
</evidence>
<dbReference type="GO" id="GO:0016279">
    <property type="term" value="F:protein-lysine N-methyltransferase activity"/>
    <property type="evidence" value="ECO:0007669"/>
    <property type="project" value="TreeGrafter"/>
</dbReference>
<evidence type="ECO:0000259" key="6">
    <source>
        <dbReference type="PROSITE" id="PS50865"/>
    </source>
</evidence>
<evidence type="ECO:0000256" key="3">
    <source>
        <dbReference type="ARBA" id="ARBA00022833"/>
    </source>
</evidence>
<feature type="domain" description="SET" evidence="5">
    <location>
        <begin position="30"/>
        <end position="329"/>
    </location>
</feature>